<reference evidence="2 3" key="1">
    <citation type="submission" date="2023-07" db="EMBL/GenBank/DDBJ databases">
        <title>Sequencing the genomes of 1000 actinobacteria strains.</title>
        <authorList>
            <person name="Klenk H.-P."/>
        </authorList>
    </citation>
    <scope>NUCLEOTIDE SEQUENCE [LARGE SCALE GENOMIC DNA]</scope>
    <source>
        <strain evidence="2 3">DSM 43749</strain>
    </source>
</reference>
<evidence type="ECO:0000313" key="2">
    <source>
        <dbReference type="EMBL" id="MDR6596739.1"/>
    </source>
</evidence>
<evidence type="ECO:0000256" key="1">
    <source>
        <dbReference type="SAM" id="MobiDB-lite"/>
    </source>
</evidence>
<sequence length="181" mass="18877">MRGSTSLLLALMAEATAEGCWAAIVGLPRCGVLAAAELGVAVHRLALVPRPGGDRSEVEKTIAALLDGFDLVAVATEVTHSAARTLSARARNRKSVLLPFAVQWPGADVVLTATFSPWTGLSRGHGFLATRPTTVQATGRGAAARPQRTTFPLPGTAAPSPSRHRRPLTPVPAKPRNPKAV</sequence>
<dbReference type="EMBL" id="JAVDSG010000001">
    <property type="protein sequence ID" value="MDR6596739.1"/>
    <property type="molecule type" value="Genomic_DNA"/>
</dbReference>
<feature type="region of interest" description="Disordered" evidence="1">
    <location>
        <begin position="135"/>
        <end position="181"/>
    </location>
</feature>
<evidence type="ECO:0000313" key="3">
    <source>
        <dbReference type="Proteomes" id="UP001268819"/>
    </source>
</evidence>
<protein>
    <submittedName>
        <fullName evidence="2">Uncharacterized protein</fullName>
    </submittedName>
</protein>
<dbReference type="Proteomes" id="UP001268819">
    <property type="component" value="Unassembled WGS sequence"/>
</dbReference>
<name>A0ABU1Q2V7_9PSEU</name>
<dbReference type="RefSeq" id="WP_310309853.1">
    <property type="nucleotide sequence ID" value="NZ_BAAAXB010000001.1"/>
</dbReference>
<accession>A0ABU1Q2V7</accession>
<organism evidence="2 3">
    <name type="scientific">Saccharothrix longispora</name>
    <dbReference type="NCBI Taxonomy" id="33920"/>
    <lineage>
        <taxon>Bacteria</taxon>
        <taxon>Bacillati</taxon>
        <taxon>Actinomycetota</taxon>
        <taxon>Actinomycetes</taxon>
        <taxon>Pseudonocardiales</taxon>
        <taxon>Pseudonocardiaceae</taxon>
        <taxon>Saccharothrix</taxon>
    </lineage>
</organism>
<comment type="caution">
    <text evidence="2">The sequence shown here is derived from an EMBL/GenBank/DDBJ whole genome shotgun (WGS) entry which is preliminary data.</text>
</comment>
<proteinExistence type="predicted"/>
<keyword evidence="3" id="KW-1185">Reference proteome</keyword>
<gene>
    <name evidence="2" type="ORF">J2S66_005123</name>
</gene>